<accession>A0A1S2LDS3</accession>
<proteinExistence type="predicted"/>
<dbReference type="RefSeq" id="WP_071311037.1">
    <property type="nucleotide sequence ID" value="NZ_MLQR01000050.1"/>
</dbReference>
<feature type="transmembrane region" description="Helical" evidence="1">
    <location>
        <begin position="7"/>
        <end position="25"/>
    </location>
</feature>
<keyword evidence="1" id="KW-0812">Transmembrane</keyword>
<evidence type="ECO:0000256" key="1">
    <source>
        <dbReference type="SAM" id="Phobius"/>
    </source>
</evidence>
<keyword evidence="3" id="KW-1185">Reference proteome</keyword>
<name>A0A1S2LDS3_9BACI</name>
<evidence type="ECO:0000313" key="3">
    <source>
        <dbReference type="Proteomes" id="UP000179524"/>
    </source>
</evidence>
<keyword evidence="1" id="KW-1133">Transmembrane helix</keyword>
<evidence type="ECO:0000313" key="2">
    <source>
        <dbReference type="EMBL" id="OIJ10464.1"/>
    </source>
</evidence>
<dbReference type="EMBL" id="MLQR01000050">
    <property type="protein sequence ID" value="OIJ10464.1"/>
    <property type="molecule type" value="Genomic_DNA"/>
</dbReference>
<comment type="caution">
    <text evidence="2">The sequence shown here is derived from an EMBL/GenBank/DDBJ whole genome shotgun (WGS) entry which is preliminary data.</text>
</comment>
<dbReference type="AlphaFoldDB" id="A0A1S2LDS3"/>
<organism evidence="2 3">
    <name type="scientific">Anaerobacillus alkalilacustris</name>
    <dbReference type="NCBI Taxonomy" id="393763"/>
    <lineage>
        <taxon>Bacteria</taxon>
        <taxon>Bacillati</taxon>
        <taxon>Bacillota</taxon>
        <taxon>Bacilli</taxon>
        <taxon>Bacillales</taxon>
        <taxon>Bacillaceae</taxon>
        <taxon>Anaerobacillus</taxon>
    </lineage>
</organism>
<reference evidence="2 3" key="1">
    <citation type="submission" date="2016-10" db="EMBL/GenBank/DDBJ databases">
        <title>Draft genome sequences of four alkaliphilic bacteria belonging to the Anaerobacillus genus.</title>
        <authorList>
            <person name="Bassil N.M."/>
            <person name="Lloyd J.R."/>
        </authorList>
    </citation>
    <scope>NUCLEOTIDE SEQUENCE [LARGE SCALE GENOMIC DNA]</scope>
    <source>
        <strain evidence="2 3">DSM 18345</strain>
    </source>
</reference>
<protein>
    <submittedName>
        <fullName evidence="2">Uncharacterized protein</fullName>
    </submittedName>
</protein>
<sequence length="60" mass="7004">MGKKTCWAVIIVSIIINVIMLQWTVEAFLGREYDFLFIYNIISLISAAAAIFAYFQWRKL</sequence>
<dbReference type="Proteomes" id="UP000179524">
    <property type="component" value="Unassembled WGS sequence"/>
</dbReference>
<gene>
    <name evidence="2" type="ORF">BKP37_18175</name>
</gene>
<keyword evidence="1" id="KW-0472">Membrane</keyword>
<feature type="transmembrane region" description="Helical" evidence="1">
    <location>
        <begin position="37"/>
        <end position="55"/>
    </location>
</feature>